<dbReference type="InterPro" id="IPR042007">
    <property type="entry name" value="Sortase_A"/>
</dbReference>
<evidence type="ECO:0000256" key="4">
    <source>
        <dbReference type="PIRSR" id="PIRSR605754-1"/>
    </source>
</evidence>
<dbReference type="RefSeq" id="WP_150204439.1">
    <property type="nucleotide sequence ID" value="NZ_CAXYVY010000026.1"/>
</dbReference>
<reference evidence="5 6" key="1">
    <citation type="submission" date="2019-09" db="EMBL/GenBank/DDBJ databases">
        <title>Complete Genome Sequence of Lactobacillus nenjiangensis SH-Y15, isolated from sauerkraut.</title>
        <authorList>
            <person name="Yang H."/>
        </authorList>
    </citation>
    <scope>NUCLEOTIDE SEQUENCE [LARGE SCALE GENOMIC DNA]</scope>
    <source>
        <strain evidence="5 6">SH-Y15</strain>
    </source>
</reference>
<dbReference type="CDD" id="cd06165">
    <property type="entry name" value="Sortase_A"/>
    <property type="match status" value="1"/>
</dbReference>
<keyword evidence="6" id="KW-1185">Reference proteome</keyword>
<evidence type="ECO:0000256" key="2">
    <source>
        <dbReference type="ARBA" id="ARBA00022801"/>
    </source>
</evidence>
<keyword evidence="2" id="KW-0378">Hydrolase</keyword>
<proteinExistence type="predicted"/>
<evidence type="ECO:0000256" key="1">
    <source>
        <dbReference type="ARBA" id="ARBA00022670"/>
    </source>
</evidence>
<name>A0A5P1X2F8_9LACO</name>
<dbReference type="NCBIfam" id="TIGR01076">
    <property type="entry name" value="sortase_fam"/>
    <property type="match status" value="1"/>
</dbReference>
<sequence>MKNKKRSSWKRWLSWVGLTLLLIVSLALIFNQQIKDYLVDSYKPEISQTKINNNKKKSGNFDFKDVKSLDLQMVGKARAKKSALNVIGEISIPSIKLNLPIAKGVDNYTLALAAGTMRADQKMGEGNYPLAGHHMNSHTILFSPLYWKSKVGQKIYLTDLKKIYEYKTTEKTYIAATRVDVVENTPGKNIITLVTCDATGAGRLMVRGELVKTMKYKDAPKSVQKNFAKSFNNKN</sequence>
<dbReference type="GO" id="GO:0008234">
    <property type="term" value="F:cysteine-type peptidase activity"/>
    <property type="evidence" value="ECO:0007669"/>
    <property type="project" value="UniProtKB-KW"/>
</dbReference>
<keyword evidence="1" id="KW-0645">Protease</keyword>
<evidence type="ECO:0000256" key="3">
    <source>
        <dbReference type="ARBA" id="ARBA00022807"/>
    </source>
</evidence>
<evidence type="ECO:0000313" key="6">
    <source>
        <dbReference type="Proteomes" id="UP000325295"/>
    </source>
</evidence>
<protein>
    <submittedName>
        <fullName evidence="5">Class A sortase</fullName>
    </submittedName>
</protein>
<dbReference type="KEGG" id="lnn:F0161_09750"/>
<dbReference type="EMBL" id="CP043939">
    <property type="protein sequence ID" value="QER68092.1"/>
    <property type="molecule type" value="Genomic_DNA"/>
</dbReference>
<feature type="active site" description="Acyl-thioester intermediate" evidence="4">
    <location>
        <position position="196"/>
    </location>
</feature>
<dbReference type="Gene3D" id="2.40.260.10">
    <property type="entry name" value="Sortase"/>
    <property type="match status" value="1"/>
</dbReference>
<dbReference type="InterPro" id="IPR005754">
    <property type="entry name" value="Sortase"/>
</dbReference>
<accession>A0A5P1X2F8</accession>
<dbReference type="Proteomes" id="UP000325295">
    <property type="component" value="Chromosome"/>
</dbReference>
<dbReference type="OrthoDB" id="1648028at2"/>
<gene>
    <name evidence="5" type="ORF">F0161_09750</name>
</gene>
<dbReference type="Pfam" id="PF04203">
    <property type="entry name" value="Sortase"/>
    <property type="match status" value="1"/>
</dbReference>
<evidence type="ECO:0000313" key="5">
    <source>
        <dbReference type="EMBL" id="QER68092.1"/>
    </source>
</evidence>
<dbReference type="InterPro" id="IPR023365">
    <property type="entry name" value="Sortase_dom-sf"/>
</dbReference>
<dbReference type="GO" id="GO:0006508">
    <property type="term" value="P:proteolysis"/>
    <property type="evidence" value="ECO:0007669"/>
    <property type="project" value="UniProtKB-KW"/>
</dbReference>
<dbReference type="SUPFAM" id="SSF63817">
    <property type="entry name" value="Sortase"/>
    <property type="match status" value="1"/>
</dbReference>
<dbReference type="AlphaFoldDB" id="A0A5P1X2F8"/>
<organism evidence="5 6">
    <name type="scientific">Paucilactobacillus nenjiangensis</name>
    <dbReference type="NCBI Taxonomy" id="1296540"/>
    <lineage>
        <taxon>Bacteria</taxon>
        <taxon>Bacillati</taxon>
        <taxon>Bacillota</taxon>
        <taxon>Bacilli</taxon>
        <taxon>Lactobacillales</taxon>
        <taxon>Lactobacillaceae</taxon>
        <taxon>Paucilactobacillus</taxon>
    </lineage>
</organism>
<feature type="active site" description="Proton donor/acceptor" evidence="4">
    <location>
        <position position="133"/>
    </location>
</feature>
<keyword evidence="3" id="KW-0788">Thiol protease</keyword>